<evidence type="ECO:0000313" key="1">
    <source>
        <dbReference type="EMBL" id="MBW4865046.1"/>
    </source>
</evidence>
<reference evidence="1" key="1">
    <citation type="submission" date="2021-07" db="EMBL/GenBank/DDBJ databases">
        <title>Genomic diversity and antimicrobial resistance of Prevotella spp. isolated from chronic lung disease airways.</title>
        <authorList>
            <person name="Webb K.A."/>
            <person name="Olagoke O.S."/>
            <person name="Baird T."/>
            <person name="Neill J."/>
            <person name="Pham A."/>
            <person name="Wells T.J."/>
            <person name="Ramsay K.A."/>
            <person name="Bell S.C."/>
            <person name="Sarovich D.S."/>
            <person name="Price E.P."/>
        </authorList>
    </citation>
    <scope>NUCLEOTIDE SEQUENCE</scope>
    <source>
        <strain evidence="1">SCHI0047.S.3</strain>
    </source>
</reference>
<gene>
    <name evidence="1" type="ORF">KZY68_03205</name>
</gene>
<dbReference type="RefSeq" id="WP_219425278.1">
    <property type="nucleotide sequence ID" value="NZ_CAUQEZ010000001.1"/>
</dbReference>
<sequence length="61" mass="6766">MEKKYVTPCTKAIAVNIESNLCDLSFDDTPADPGNALSKHNTFDFEDNDSIDNTANVAWEE</sequence>
<accession>A0AAW4NJN6</accession>
<evidence type="ECO:0000313" key="2">
    <source>
        <dbReference type="Proteomes" id="UP001196873"/>
    </source>
</evidence>
<organism evidence="1 2">
    <name type="scientific">Segatella salivae</name>
    <dbReference type="NCBI Taxonomy" id="228604"/>
    <lineage>
        <taxon>Bacteria</taxon>
        <taxon>Pseudomonadati</taxon>
        <taxon>Bacteroidota</taxon>
        <taxon>Bacteroidia</taxon>
        <taxon>Bacteroidales</taxon>
        <taxon>Prevotellaceae</taxon>
        <taxon>Segatella</taxon>
    </lineage>
</organism>
<proteinExistence type="predicted"/>
<dbReference type="AlphaFoldDB" id="A0AAW4NJN6"/>
<dbReference type="EMBL" id="JAHXRF010000003">
    <property type="protein sequence ID" value="MBW4865046.1"/>
    <property type="molecule type" value="Genomic_DNA"/>
</dbReference>
<name>A0AAW4NJN6_9BACT</name>
<protein>
    <submittedName>
        <fullName evidence="1">Uncharacterized protein</fullName>
    </submittedName>
</protein>
<comment type="caution">
    <text evidence="1">The sequence shown here is derived from an EMBL/GenBank/DDBJ whole genome shotgun (WGS) entry which is preliminary data.</text>
</comment>
<dbReference type="Proteomes" id="UP001196873">
    <property type="component" value="Unassembled WGS sequence"/>
</dbReference>